<dbReference type="Proteomes" id="UP000252707">
    <property type="component" value="Unassembled WGS sequence"/>
</dbReference>
<accession>A0A369C1D4</accession>
<evidence type="ECO:0000313" key="4">
    <source>
        <dbReference type="Proteomes" id="UP000252707"/>
    </source>
</evidence>
<name>A0A369C1D4_9GAMM</name>
<evidence type="ECO:0000256" key="1">
    <source>
        <dbReference type="ARBA" id="ARBA00044755"/>
    </source>
</evidence>
<evidence type="ECO:0000313" key="3">
    <source>
        <dbReference type="EMBL" id="RCX26626.1"/>
    </source>
</evidence>
<sequence>MLGSKNKRKRTNQIDTLIGQNTKLLGDLHFSGGLHVDGIVNGNVVAVDESSSVLTLSEKGSIEGEVRVPHVVINGQIIGDVHASEHVELASEARVTGNVYYGLIEMAMGAEVNGKLVHESEKNPPLQLSHAPEEVPVEQS</sequence>
<dbReference type="EMBL" id="QPJY01000009">
    <property type="protein sequence ID" value="RCX26626.1"/>
    <property type="molecule type" value="Genomic_DNA"/>
</dbReference>
<organism evidence="3 4">
    <name type="scientific">Thioalbus denitrificans</name>
    <dbReference type="NCBI Taxonomy" id="547122"/>
    <lineage>
        <taxon>Bacteria</taxon>
        <taxon>Pseudomonadati</taxon>
        <taxon>Pseudomonadota</taxon>
        <taxon>Gammaproteobacteria</taxon>
        <taxon>Chromatiales</taxon>
        <taxon>Ectothiorhodospiraceae</taxon>
        <taxon>Thioalbus</taxon>
    </lineage>
</organism>
<dbReference type="Pfam" id="PF04519">
    <property type="entry name" value="Bactofilin"/>
    <property type="match status" value="1"/>
</dbReference>
<comment type="similarity">
    <text evidence="1">Belongs to the bactofilin family.</text>
</comment>
<keyword evidence="4" id="KW-1185">Reference proteome</keyword>
<reference evidence="3 4" key="1">
    <citation type="submission" date="2018-07" db="EMBL/GenBank/DDBJ databases">
        <title>Genomic Encyclopedia of Type Strains, Phase IV (KMG-IV): sequencing the most valuable type-strain genomes for metagenomic binning, comparative biology and taxonomic classification.</title>
        <authorList>
            <person name="Goeker M."/>
        </authorList>
    </citation>
    <scope>NUCLEOTIDE SEQUENCE [LARGE SCALE GENOMIC DNA]</scope>
    <source>
        <strain evidence="3 4">DSM 26407</strain>
    </source>
</reference>
<proteinExistence type="inferred from homology"/>
<dbReference type="RefSeq" id="WP_114280704.1">
    <property type="nucleotide sequence ID" value="NZ_QPJY01000009.1"/>
</dbReference>
<evidence type="ECO:0000256" key="2">
    <source>
        <dbReference type="SAM" id="MobiDB-lite"/>
    </source>
</evidence>
<gene>
    <name evidence="3" type="ORF">DFQ59_109155</name>
</gene>
<feature type="region of interest" description="Disordered" evidence="2">
    <location>
        <begin position="120"/>
        <end position="140"/>
    </location>
</feature>
<dbReference type="OrthoDB" id="5294247at2"/>
<dbReference type="PANTHER" id="PTHR35024:SF4">
    <property type="entry name" value="POLYMER-FORMING CYTOSKELETAL PROTEIN"/>
    <property type="match status" value="1"/>
</dbReference>
<comment type="caution">
    <text evidence="3">The sequence shown here is derived from an EMBL/GenBank/DDBJ whole genome shotgun (WGS) entry which is preliminary data.</text>
</comment>
<dbReference type="PANTHER" id="PTHR35024">
    <property type="entry name" value="HYPOTHETICAL CYTOSOLIC PROTEIN"/>
    <property type="match status" value="1"/>
</dbReference>
<protein>
    <submittedName>
        <fullName evidence="3">Cytoskeletal protein CcmA (Bactofilin family)</fullName>
    </submittedName>
</protein>
<dbReference type="InterPro" id="IPR007607">
    <property type="entry name" value="BacA/B"/>
</dbReference>
<dbReference type="AlphaFoldDB" id="A0A369C1D4"/>